<keyword evidence="4" id="KW-0548">Nucleotidyltransferase</keyword>
<evidence type="ECO:0000313" key="12">
    <source>
        <dbReference type="Proteomes" id="UP000011769"/>
    </source>
</evidence>
<dbReference type="InterPro" id="IPR019760">
    <property type="entry name" value="DNA-dir_DNA_pol_A_CS"/>
</dbReference>
<evidence type="ECO:0000256" key="3">
    <source>
        <dbReference type="ARBA" id="ARBA00022679"/>
    </source>
</evidence>
<evidence type="ECO:0000256" key="8">
    <source>
        <dbReference type="ARBA" id="ARBA00023125"/>
    </source>
</evidence>
<comment type="catalytic activity">
    <reaction evidence="9">
        <text>DNA(n) + a 2'-deoxyribonucleoside 5'-triphosphate = DNA(n+1) + diphosphate</text>
        <dbReference type="Rhea" id="RHEA:22508"/>
        <dbReference type="Rhea" id="RHEA-COMP:17339"/>
        <dbReference type="Rhea" id="RHEA-COMP:17340"/>
        <dbReference type="ChEBI" id="CHEBI:33019"/>
        <dbReference type="ChEBI" id="CHEBI:61560"/>
        <dbReference type="ChEBI" id="CHEBI:173112"/>
        <dbReference type="EC" id="2.7.7.7"/>
    </reaction>
</comment>
<reference evidence="11 12" key="1">
    <citation type="journal article" date="2013" name="PLoS ONE">
        <title>Comparative Genomic Characterization of Three Streptococcus parauberis Strains in Fish Pathogen, as Assessed by Wide-Genome Analyses.</title>
        <authorList>
            <person name="Nho S.W."/>
            <person name="Hikima J."/>
            <person name="Park S.B."/>
            <person name="Jang H.B."/>
            <person name="Cha I.S."/>
            <person name="Yasuike M."/>
            <person name="Nakamura Y."/>
            <person name="Fujiwara A."/>
            <person name="Sano M."/>
            <person name="Kanai K."/>
            <person name="Kondo H."/>
            <person name="Hirono I."/>
            <person name="Takeyama H."/>
            <person name="Aoki T."/>
            <person name="Jung T.S."/>
        </authorList>
    </citation>
    <scope>NUCLEOTIDE SEQUENCE [LARGE SCALE GENOMIC DNA]</scope>
    <source>
        <strain evidence="11 12">KRS-02083</strain>
    </source>
</reference>
<evidence type="ECO:0000256" key="4">
    <source>
        <dbReference type="ARBA" id="ARBA00022695"/>
    </source>
</evidence>
<dbReference type="InterPro" id="IPR001098">
    <property type="entry name" value="DNA-dir_DNA_pol_A_palm_dom"/>
</dbReference>
<evidence type="ECO:0000256" key="9">
    <source>
        <dbReference type="ARBA" id="ARBA00049244"/>
    </source>
</evidence>
<keyword evidence="5" id="KW-0235">DNA replication</keyword>
<evidence type="ECO:0000256" key="2">
    <source>
        <dbReference type="ARBA" id="ARBA00012417"/>
    </source>
</evidence>
<dbReference type="InterPro" id="IPR043502">
    <property type="entry name" value="DNA/RNA_pol_sf"/>
</dbReference>
<feature type="domain" description="DNA-directed DNA polymerase family A palm" evidence="10">
    <location>
        <begin position="369"/>
        <end position="613"/>
    </location>
</feature>
<dbReference type="SMART" id="SM00482">
    <property type="entry name" value="POLAc"/>
    <property type="match status" value="1"/>
</dbReference>
<keyword evidence="8" id="KW-0238">DNA-binding</keyword>
<dbReference type="EMBL" id="ALYM01000003">
    <property type="protein sequence ID" value="EMG25752.1"/>
    <property type="molecule type" value="Genomic_DNA"/>
</dbReference>
<proteinExistence type="inferred from homology"/>
<keyword evidence="3" id="KW-0808">Transferase</keyword>
<evidence type="ECO:0000256" key="1">
    <source>
        <dbReference type="ARBA" id="ARBA00007705"/>
    </source>
</evidence>
<evidence type="ECO:0000259" key="10">
    <source>
        <dbReference type="SMART" id="SM00482"/>
    </source>
</evidence>
<sequence>MRIDLDLETYSSNDIKNGVYKYADAEDFDILFMSYSINFGEVVLVDLTKEEFPEFLKEHILNADATFWAWNTVFERICLSMYFQKKGWSKGYFDPKNWKDIMVHAQELGLPASLERCASYLGLEEQKDTRGKALIRYFSIPCKPTKANGGRTRNLPEHDPEKWREYGEYNIQDVVTQIAIAERLETIPVHDREWEYYACDQRINDRGVGLDTELVDSALYCKDIKMESLASELKAITGLANPNSRAQLLPWLKEKGYSASGLTKADVESELETAEGELKRVLELKLQTAMSSLKKYEAMERAMCSDNRVHGLLQFYGASRTGRWAGRVVQVQNLARNYLSDLDDARNFVKKRDIDAVEILYDSLNDTLKQLIRTALIAKEGTEFYVSDFSAIEARVIAWFAGEKWRLEVFATHGKIYEASASQMFGIPIEEVDKGLRQKGKISELALGYQGGPGALKQMGALSMGVHEEELQGLVDDWRRANQKIVQFWKDVQRAAIKALKTKRPIRFGKLTFNYRKGFLLIKLPSGRNLAYAKAKIEPGDYGDKIIYEGQGDKAYFTRQETYGGKLVENIVQATARDILAEALLRIEEAGHDVVFHVHDEAIIEGAGMTIEEVNDLMAQAPEWAEGLPLNSEGYITKYYMKD</sequence>
<organism evidence="11 12">
    <name type="scientific">Streptococcus parauberis KRS-02083</name>
    <dbReference type="NCBI Taxonomy" id="1207545"/>
    <lineage>
        <taxon>Bacteria</taxon>
        <taxon>Bacillati</taxon>
        <taxon>Bacillota</taxon>
        <taxon>Bacilli</taxon>
        <taxon>Lactobacillales</taxon>
        <taxon>Streptococcaceae</taxon>
        <taxon>Streptococcus</taxon>
    </lineage>
</organism>
<protein>
    <recommendedName>
        <fullName evidence="2">DNA-directed DNA polymerase</fullName>
        <ecNumber evidence="2">2.7.7.7</ecNumber>
    </recommendedName>
</protein>
<dbReference type="PANTHER" id="PTHR10133">
    <property type="entry name" value="DNA POLYMERASE I"/>
    <property type="match status" value="1"/>
</dbReference>
<dbReference type="Proteomes" id="UP000011769">
    <property type="component" value="Unassembled WGS sequence"/>
</dbReference>
<keyword evidence="6" id="KW-0227">DNA damage</keyword>
<accession>A0ABN0ISJ5</accession>
<evidence type="ECO:0000256" key="7">
    <source>
        <dbReference type="ARBA" id="ARBA00022932"/>
    </source>
</evidence>
<evidence type="ECO:0000256" key="6">
    <source>
        <dbReference type="ARBA" id="ARBA00022763"/>
    </source>
</evidence>
<dbReference type="RefSeq" id="WP_003108356.1">
    <property type="nucleotide sequence ID" value="NZ_ALYM01000003.1"/>
</dbReference>
<dbReference type="EC" id="2.7.7.7" evidence="2"/>
<evidence type="ECO:0000313" key="11">
    <source>
        <dbReference type="EMBL" id="EMG25752.1"/>
    </source>
</evidence>
<dbReference type="InterPro" id="IPR002298">
    <property type="entry name" value="DNA_polymerase_A"/>
</dbReference>
<dbReference type="CDD" id="cd08642">
    <property type="entry name" value="DNA_pol_A_pol_I_A"/>
    <property type="match status" value="1"/>
</dbReference>
<dbReference type="PANTHER" id="PTHR10133:SF27">
    <property type="entry name" value="DNA POLYMERASE NU"/>
    <property type="match status" value="1"/>
</dbReference>
<gene>
    <name evidence="11" type="ORF">SPJ1_1163</name>
</gene>
<keyword evidence="7" id="KW-0239">DNA-directed DNA polymerase</keyword>
<dbReference type="SUPFAM" id="SSF56672">
    <property type="entry name" value="DNA/RNA polymerases"/>
    <property type="match status" value="1"/>
</dbReference>
<dbReference type="Pfam" id="PF00476">
    <property type="entry name" value="DNA_pol_A"/>
    <property type="match status" value="1"/>
</dbReference>
<comment type="similarity">
    <text evidence="1">Belongs to the DNA polymerase type-A family.</text>
</comment>
<evidence type="ECO:0000256" key="5">
    <source>
        <dbReference type="ARBA" id="ARBA00022705"/>
    </source>
</evidence>
<keyword evidence="12" id="KW-1185">Reference proteome</keyword>
<dbReference type="Gene3D" id="1.10.150.20">
    <property type="entry name" value="5' to 3' exonuclease, C-terminal subdomain"/>
    <property type="match status" value="1"/>
</dbReference>
<dbReference type="PROSITE" id="PS00447">
    <property type="entry name" value="DNA_POLYMERASE_A"/>
    <property type="match status" value="1"/>
</dbReference>
<comment type="caution">
    <text evidence="11">The sequence shown here is derived from an EMBL/GenBank/DDBJ whole genome shotgun (WGS) entry which is preliminary data.</text>
</comment>
<name>A0ABN0ISJ5_9STRE</name>